<feature type="compositionally biased region" description="Polar residues" evidence="1">
    <location>
        <begin position="837"/>
        <end position="851"/>
    </location>
</feature>
<feature type="region of interest" description="Disordered" evidence="1">
    <location>
        <begin position="1"/>
        <end position="58"/>
    </location>
</feature>
<feature type="compositionally biased region" description="Polar residues" evidence="1">
    <location>
        <begin position="886"/>
        <end position="897"/>
    </location>
</feature>
<feature type="compositionally biased region" description="Acidic residues" evidence="1">
    <location>
        <begin position="729"/>
        <end position="738"/>
    </location>
</feature>
<feature type="compositionally biased region" description="Pro residues" evidence="1">
    <location>
        <begin position="7"/>
        <end position="17"/>
    </location>
</feature>
<feature type="region of interest" description="Disordered" evidence="1">
    <location>
        <begin position="1294"/>
        <end position="1325"/>
    </location>
</feature>
<evidence type="ECO:0000256" key="1">
    <source>
        <dbReference type="SAM" id="MobiDB-lite"/>
    </source>
</evidence>
<feature type="compositionally biased region" description="Acidic residues" evidence="1">
    <location>
        <begin position="392"/>
        <end position="402"/>
    </location>
</feature>
<feature type="region of interest" description="Disordered" evidence="1">
    <location>
        <begin position="1199"/>
        <end position="1271"/>
    </location>
</feature>
<feature type="compositionally biased region" description="Pro residues" evidence="1">
    <location>
        <begin position="27"/>
        <end position="36"/>
    </location>
</feature>
<dbReference type="EMBL" id="CAJNOJ010000130">
    <property type="protein sequence ID" value="CAF1170548.1"/>
    <property type="molecule type" value="Genomic_DNA"/>
</dbReference>
<feature type="compositionally biased region" description="Basic and acidic residues" evidence="1">
    <location>
        <begin position="1049"/>
        <end position="1082"/>
    </location>
</feature>
<comment type="caution">
    <text evidence="2">The sequence shown here is derived from an EMBL/GenBank/DDBJ whole genome shotgun (WGS) entry which is preliminary data.</text>
</comment>
<feature type="region of interest" description="Disordered" evidence="1">
    <location>
        <begin position="294"/>
        <end position="872"/>
    </location>
</feature>
<feature type="compositionally biased region" description="Basic and acidic residues" evidence="1">
    <location>
        <begin position="853"/>
        <end position="863"/>
    </location>
</feature>
<dbReference type="OrthoDB" id="751084at2759"/>
<feature type="compositionally biased region" description="Basic and acidic residues" evidence="1">
    <location>
        <begin position="658"/>
        <end position="667"/>
    </location>
</feature>
<feature type="compositionally biased region" description="Polar residues" evidence="1">
    <location>
        <begin position="602"/>
        <end position="626"/>
    </location>
</feature>
<sequence length="1325" mass="141942">MDVAVSIPPPPPPPPPSFFTATNISQIPPPPPPPPSFFTETTTSPIPPPPPAPPLPQSVATETVTTTTAVTTDVPNPSNNERIWLHPWTVNEMRDNASHWSLAGDAGLLLYLEQFSDKLVQRADAIQQHLNQTVNAVKSTHTRVQNCLNEFTSLANTQFIENRVYDEDETASATDTKKEEQPADKTNVSNAEAQEKLLQRFVEAVQCGLAILDTHFERVDTKLDGLQNAGAADVDDEEDGGVPIEPILEPKDQYIYRPLPYLIGTTEFIHDDYVGLGYLVEVPDDEPIGIDEKPGGIDLAISTSDDEKSVVSNDDLVETSTVPIVPAGASRPDYVPPLQPAPDSSSGTDDDEDPFAEKTDRKFEFFPEKKPPISEQSNHKQVPTPKTNGFDFDGDQEDEEDPLFGTVQKPALPVAESRREDLSDSDPSESVKSDEAESEPKAPPSTEQKHYSALEEAVLRRRIAMGDPDVPEDVKEALLKNSAKAPNKPSPLTGTKVTTKSISATPPPTTASNAPQQRLATPGLSMNQTPNTSIFAKSTREDDDDEEPDIFSSSSAPKSFTPATTSSAAKTKTKPPIKDDLFGSDASDNDPDIFPAKKNDKQPSLPTKQVDSIIKPQSTMPPTSKATIEESDSDEEELFGVKKNLSFPSVTTTLATKTEIKKPKESSSDDDGGPFVPSMTVKLPVNPIKPANVDPLSSTKLSTQEQPKQPVVSPPAPSTIATARKTTLDDETDSEDELFGLKSSKAKSKPASTTTKIVKKTATDSESSDDQELLSGPKLNTSVAAVKPSEVPPSSTKSDQADKSLSSLKPATIVVPKSKPTQSSTDSDDDDKELFGTPQSKPKAPTTTPQTVKVEKPADKKEPFASQPSVKTTIDEDPLLVIQKSITETKPKSSTAPIVSAPKKPLSDSEDENLFKVSQPKAAAAAALSEDKKPSGVKALAASLNIKPNAFMPGGARPKPSVPVEEPLEKSVDDEQPVAPVVKKSVKLDSGSESDNDLFSGKTKATSSVEQKEKVDGDSKPKSALIKDLSSRMKIPMMSPSSPPARPVSSEKPDTNETKETIANEEPVADKTMLDILKDRTKVAVRTRAPPTRKSRLGGATAAATSATNVSDDLFGTSSSTTTSITTTVTLPSPPPPAITSPAVPAAVPVKPPPVLVTGLPDEIAPIAAIFDKQSNIKEKKKISLFDSDDSDIDELLFGSSKKTKSPAVSKSTTSSTTPKTTPKTAASLALDDDDDFLSKRPVKKTPKPLDNDDIFGDIQTKSQPANKAKKDWSIMNKTGTDDIFNDISVKSSTTAKSKSTSVKSKGNQDIDDIFDDPLNVTSKR</sequence>
<feature type="region of interest" description="Disordered" evidence="1">
    <location>
        <begin position="167"/>
        <end position="189"/>
    </location>
</feature>
<accession>A0A814U8I5</accession>
<gene>
    <name evidence="2" type="ORF">EDS130_LOCUS23662</name>
</gene>
<organism evidence="2 3">
    <name type="scientific">Adineta ricciae</name>
    <name type="common">Rotifer</name>
    <dbReference type="NCBI Taxonomy" id="249248"/>
    <lineage>
        <taxon>Eukaryota</taxon>
        <taxon>Metazoa</taxon>
        <taxon>Spiralia</taxon>
        <taxon>Gnathifera</taxon>
        <taxon>Rotifera</taxon>
        <taxon>Eurotatoria</taxon>
        <taxon>Bdelloidea</taxon>
        <taxon>Adinetida</taxon>
        <taxon>Adinetidae</taxon>
        <taxon>Adineta</taxon>
    </lineage>
</organism>
<reference evidence="2" key="1">
    <citation type="submission" date="2021-02" db="EMBL/GenBank/DDBJ databases">
        <authorList>
            <person name="Nowell W R."/>
        </authorList>
    </citation>
    <scope>NUCLEOTIDE SEQUENCE</scope>
</reference>
<protein>
    <submittedName>
        <fullName evidence="2">Uncharacterized protein</fullName>
    </submittedName>
</protein>
<feature type="compositionally biased region" description="Polar residues" evidence="1">
    <location>
        <begin position="792"/>
        <end position="809"/>
    </location>
</feature>
<dbReference type="PANTHER" id="PTHR24216">
    <property type="entry name" value="PAXILLIN-RELATED"/>
    <property type="match status" value="1"/>
</dbReference>
<feature type="compositionally biased region" description="Polar residues" evidence="1">
    <location>
        <begin position="374"/>
        <end position="387"/>
    </location>
</feature>
<feature type="compositionally biased region" description="Low complexity" evidence="1">
    <location>
        <begin position="1117"/>
        <end position="1131"/>
    </location>
</feature>
<feature type="compositionally biased region" description="Low complexity" evidence="1">
    <location>
        <begin position="498"/>
        <end position="515"/>
    </location>
</feature>
<feature type="compositionally biased region" description="Acidic residues" evidence="1">
    <location>
        <begin position="629"/>
        <end position="638"/>
    </location>
</feature>
<feature type="compositionally biased region" description="Basic and acidic residues" evidence="1">
    <location>
        <begin position="429"/>
        <end position="440"/>
    </location>
</feature>
<proteinExistence type="predicted"/>
<dbReference type="Proteomes" id="UP000663852">
    <property type="component" value="Unassembled WGS sequence"/>
</dbReference>
<evidence type="ECO:0000313" key="3">
    <source>
        <dbReference type="Proteomes" id="UP000663852"/>
    </source>
</evidence>
<evidence type="ECO:0000313" key="2">
    <source>
        <dbReference type="EMBL" id="CAF1170548.1"/>
    </source>
</evidence>
<feature type="compositionally biased region" description="Polar residues" evidence="1">
    <location>
        <begin position="646"/>
        <end position="656"/>
    </location>
</feature>
<feature type="compositionally biased region" description="Polar residues" evidence="1">
    <location>
        <begin position="695"/>
        <end position="707"/>
    </location>
</feature>
<feature type="compositionally biased region" description="Basic and acidic residues" evidence="1">
    <location>
        <begin position="447"/>
        <end position="459"/>
    </location>
</feature>
<feature type="compositionally biased region" description="Basic and acidic residues" evidence="1">
    <location>
        <begin position="355"/>
        <end position="372"/>
    </location>
</feature>
<feature type="compositionally biased region" description="Low complexity" evidence="1">
    <location>
        <begin position="551"/>
        <end position="570"/>
    </location>
</feature>
<feature type="compositionally biased region" description="Low complexity" evidence="1">
    <location>
        <begin position="1294"/>
        <end position="1306"/>
    </location>
</feature>
<feature type="region of interest" description="Disordered" evidence="1">
    <location>
        <begin position="948"/>
        <end position="1140"/>
    </location>
</feature>
<feature type="compositionally biased region" description="Low complexity" evidence="1">
    <location>
        <begin position="1199"/>
        <end position="1230"/>
    </location>
</feature>
<feature type="compositionally biased region" description="Pro residues" evidence="1">
    <location>
        <begin position="45"/>
        <end position="56"/>
    </location>
</feature>
<feature type="compositionally biased region" description="Low complexity" evidence="1">
    <location>
        <begin position="816"/>
        <end position="825"/>
    </location>
</feature>
<feature type="region of interest" description="Disordered" evidence="1">
    <location>
        <begin position="886"/>
        <end position="913"/>
    </location>
</feature>
<feature type="compositionally biased region" description="Basic and acidic residues" evidence="1">
    <location>
        <begin position="1010"/>
        <end position="1021"/>
    </location>
</feature>
<name>A0A814U8I5_ADIRI</name>
<dbReference type="PANTHER" id="PTHR24216:SF65">
    <property type="entry name" value="PAXILLIN-LIKE PROTEIN 1"/>
    <property type="match status" value="1"/>
</dbReference>
<feature type="compositionally biased region" description="Polar residues" evidence="1">
    <location>
        <begin position="516"/>
        <end position="536"/>
    </location>
</feature>